<dbReference type="PANTHER" id="PTHR18968:SF129">
    <property type="entry name" value="ACETOLACTATE SYNTHASE"/>
    <property type="match status" value="1"/>
</dbReference>
<name>A0A9J7AUQ0_9PROT</name>
<dbReference type="Gene3D" id="3.40.50.970">
    <property type="match status" value="2"/>
</dbReference>
<feature type="domain" description="Thiamine pyrophosphate enzyme N-terminal TPP-binding" evidence="6">
    <location>
        <begin position="1"/>
        <end position="117"/>
    </location>
</feature>
<comment type="similarity">
    <text evidence="1 3">Belongs to the TPP enzyme family.</text>
</comment>
<organism evidence="7 8">
    <name type="scientific">Nisaea acidiphila</name>
    <dbReference type="NCBI Taxonomy" id="1862145"/>
    <lineage>
        <taxon>Bacteria</taxon>
        <taxon>Pseudomonadati</taxon>
        <taxon>Pseudomonadota</taxon>
        <taxon>Alphaproteobacteria</taxon>
        <taxon>Rhodospirillales</taxon>
        <taxon>Thalassobaculaceae</taxon>
        <taxon>Nisaea</taxon>
    </lineage>
</organism>
<dbReference type="SUPFAM" id="SSF52518">
    <property type="entry name" value="Thiamin diphosphate-binding fold (THDP-binding)"/>
    <property type="match status" value="2"/>
</dbReference>
<accession>A0A9J7AUQ0</accession>
<keyword evidence="2 3" id="KW-0786">Thiamine pyrophosphate</keyword>
<protein>
    <submittedName>
        <fullName evidence="7">Acetolactate synthase large subunit</fullName>
        <ecNumber evidence="7">2.2.1.6</ecNumber>
    </submittedName>
</protein>
<feature type="domain" description="Thiamine pyrophosphate enzyme TPP-binding" evidence="5">
    <location>
        <begin position="385"/>
        <end position="532"/>
    </location>
</feature>
<dbReference type="InterPro" id="IPR012001">
    <property type="entry name" value="Thiamin_PyroP_enz_TPP-bd_dom"/>
</dbReference>
<dbReference type="PANTHER" id="PTHR18968">
    <property type="entry name" value="THIAMINE PYROPHOSPHATE ENZYMES"/>
    <property type="match status" value="1"/>
</dbReference>
<sequence>MKASDLFVKCLEEEGVERIFGVPGEENADLMISLNSSKIEFVLCRHEQAAAFMADCYGRLTGKAGVCLSTLGPGATNLVTGLADANMDRAPVVAIIGQGSTRRLHKESHQNMDSLAMLDPISKWTQSVLVADNIPEIVRKAFKVAESEKPGVTVIELPENIAKRPVENAAPMEVRKTRRPAADHKAVAAAVNLIASAKNPIILAGNGSVRKRAAGQLRRLAHKTGIGVVNTFMGKGAVARSDEHCLFTMGLQGGDFVNLAVDAADLVIAVGYDLVEYAPGFWNRTPGKKIISIDFEPAEIDQDFPVDVDIVADLADALWQINEELNSRFEGKLPLFKIGDRAKLRATMFDDLTQEKHDESFPMKPQRILNDVQTFLDAGDVVLSDVGAHKMWIARYLQPEEPNTVLISNGFCTMGIALPGAIGAKFAHPEKRVLAISGDAGFMMNVQELETAVRLQMNVVCMVWCDNEYGLIKWKQQNQFDGQHSDLAFTNPDFELLAKSFGMWGRNITGPGQLEDALDEAFNQKGPALIAVPVDYDENRKLTQRLGNIVMPI</sequence>
<dbReference type="RefSeq" id="WP_257770977.1">
    <property type="nucleotide sequence ID" value="NZ_CP102480.1"/>
</dbReference>
<dbReference type="InterPro" id="IPR012000">
    <property type="entry name" value="Thiamin_PyroP_enz_cen_dom"/>
</dbReference>
<reference evidence="7" key="1">
    <citation type="submission" date="2022-08" db="EMBL/GenBank/DDBJ databases">
        <title>Nisaea acidiphila sp. nov., isolated from a marine algal debris and emended description of the genus Nisaea Urios et al. 2008.</title>
        <authorList>
            <person name="Kwon K."/>
        </authorList>
    </citation>
    <scope>NUCLEOTIDE SEQUENCE</scope>
    <source>
        <strain evidence="7">MEBiC11861</strain>
    </source>
</reference>
<dbReference type="FunFam" id="3.40.50.970:FF:000007">
    <property type="entry name" value="Acetolactate synthase"/>
    <property type="match status" value="1"/>
</dbReference>
<dbReference type="GO" id="GO:0003984">
    <property type="term" value="F:acetolactate synthase activity"/>
    <property type="evidence" value="ECO:0007669"/>
    <property type="project" value="UniProtKB-EC"/>
</dbReference>
<dbReference type="Pfam" id="PF02776">
    <property type="entry name" value="TPP_enzyme_N"/>
    <property type="match status" value="1"/>
</dbReference>
<keyword evidence="8" id="KW-1185">Reference proteome</keyword>
<proteinExistence type="inferred from homology"/>
<dbReference type="PROSITE" id="PS00187">
    <property type="entry name" value="TPP_ENZYMES"/>
    <property type="match status" value="1"/>
</dbReference>
<evidence type="ECO:0000256" key="3">
    <source>
        <dbReference type="RuleBase" id="RU362132"/>
    </source>
</evidence>
<dbReference type="Proteomes" id="UP001060336">
    <property type="component" value="Chromosome"/>
</dbReference>
<dbReference type="KEGG" id="naci:NUH88_07165"/>
<dbReference type="EMBL" id="CP102480">
    <property type="protein sequence ID" value="UUX51467.1"/>
    <property type="molecule type" value="Genomic_DNA"/>
</dbReference>
<dbReference type="SUPFAM" id="SSF52467">
    <property type="entry name" value="DHS-like NAD/FAD-binding domain"/>
    <property type="match status" value="1"/>
</dbReference>
<dbReference type="InterPro" id="IPR029061">
    <property type="entry name" value="THDP-binding"/>
</dbReference>
<evidence type="ECO:0000259" key="6">
    <source>
        <dbReference type="Pfam" id="PF02776"/>
    </source>
</evidence>
<dbReference type="GO" id="GO:0009097">
    <property type="term" value="P:isoleucine biosynthetic process"/>
    <property type="evidence" value="ECO:0007669"/>
    <property type="project" value="TreeGrafter"/>
</dbReference>
<evidence type="ECO:0000256" key="2">
    <source>
        <dbReference type="ARBA" id="ARBA00023052"/>
    </source>
</evidence>
<dbReference type="GO" id="GO:0050660">
    <property type="term" value="F:flavin adenine dinucleotide binding"/>
    <property type="evidence" value="ECO:0007669"/>
    <property type="project" value="TreeGrafter"/>
</dbReference>
<evidence type="ECO:0000259" key="5">
    <source>
        <dbReference type="Pfam" id="PF02775"/>
    </source>
</evidence>
<evidence type="ECO:0000259" key="4">
    <source>
        <dbReference type="Pfam" id="PF00205"/>
    </source>
</evidence>
<evidence type="ECO:0000256" key="1">
    <source>
        <dbReference type="ARBA" id="ARBA00007812"/>
    </source>
</evidence>
<dbReference type="EC" id="2.2.1.6" evidence="7"/>
<dbReference type="InterPro" id="IPR045229">
    <property type="entry name" value="TPP_enz"/>
</dbReference>
<dbReference type="InterPro" id="IPR011766">
    <property type="entry name" value="TPP_enzyme_TPP-bd"/>
</dbReference>
<keyword evidence="7" id="KW-0808">Transferase</keyword>
<dbReference type="GO" id="GO:0000287">
    <property type="term" value="F:magnesium ion binding"/>
    <property type="evidence" value="ECO:0007669"/>
    <property type="project" value="InterPro"/>
</dbReference>
<evidence type="ECO:0000313" key="8">
    <source>
        <dbReference type="Proteomes" id="UP001060336"/>
    </source>
</evidence>
<dbReference type="InterPro" id="IPR029035">
    <property type="entry name" value="DHS-like_NAD/FAD-binding_dom"/>
</dbReference>
<dbReference type="Pfam" id="PF00205">
    <property type="entry name" value="TPP_enzyme_M"/>
    <property type="match status" value="1"/>
</dbReference>
<dbReference type="Pfam" id="PF02775">
    <property type="entry name" value="TPP_enzyme_C"/>
    <property type="match status" value="1"/>
</dbReference>
<gene>
    <name evidence="7" type="ORF">NUH88_07165</name>
</gene>
<evidence type="ECO:0000313" key="7">
    <source>
        <dbReference type="EMBL" id="UUX51467.1"/>
    </source>
</evidence>
<dbReference type="CDD" id="cd07035">
    <property type="entry name" value="TPP_PYR_POX_like"/>
    <property type="match status" value="1"/>
</dbReference>
<dbReference type="NCBIfam" id="NF006187">
    <property type="entry name" value="PRK08322.1"/>
    <property type="match status" value="1"/>
</dbReference>
<dbReference type="GO" id="GO:0030976">
    <property type="term" value="F:thiamine pyrophosphate binding"/>
    <property type="evidence" value="ECO:0007669"/>
    <property type="project" value="InterPro"/>
</dbReference>
<dbReference type="AlphaFoldDB" id="A0A9J7AUQ0"/>
<dbReference type="Gene3D" id="3.40.50.1220">
    <property type="entry name" value="TPP-binding domain"/>
    <property type="match status" value="1"/>
</dbReference>
<dbReference type="InterPro" id="IPR000399">
    <property type="entry name" value="TPP-bd_CS"/>
</dbReference>
<dbReference type="GO" id="GO:0005948">
    <property type="term" value="C:acetolactate synthase complex"/>
    <property type="evidence" value="ECO:0007669"/>
    <property type="project" value="TreeGrafter"/>
</dbReference>
<dbReference type="GO" id="GO:0009099">
    <property type="term" value="P:L-valine biosynthetic process"/>
    <property type="evidence" value="ECO:0007669"/>
    <property type="project" value="TreeGrafter"/>
</dbReference>
<feature type="domain" description="Thiamine pyrophosphate enzyme central" evidence="4">
    <location>
        <begin position="187"/>
        <end position="320"/>
    </location>
</feature>